<dbReference type="EMBL" id="VRMN01000008">
    <property type="protein sequence ID" value="KAA8493092.1"/>
    <property type="molecule type" value="Genomic_DNA"/>
</dbReference>
<dbReference type="Gene3D" id="3.20.20.70">
    <property type="entry name" value="Aldolase class I"/>
    <property type="match status" value="1"/>
</dbReference>
<keyword evidence="2" id="KW-1185">Reference proteome</keyword>
<evidence type="ECO:0000313" key="1">
    <source>
        <dbReference type="EMBL" id="KAA8493092.1"/>
    </source>
</evidence>
<sequence>MCTNPVAPVVQPDFYSFVNSGRLGDADNVGQMAVIYTLHGQRRLAAAVLQDNVLAHTCHPEKPDDAGLELVCFFLLSKHAVACGDSCENDTGNLLVTKGDHYGVREKQGIIEVRNSGHPVMPSIPWTLNSRSLAEVEMWSAYMHVTGATGQAKSALTVFGKLHDHHGTSLDMPQGETGLGPTVMAGLFQANSSRIRHSDECRGTQVTSDDQNNGRNAIGTALEGNGRFRVGGSHAAAALSLDCLSWCPGLRQSDERLG</sequence>
<gene>
    <name evidence="1" type="ORF">FVE85_9364</name>
</gene>
<dbReference type="InterPro" id="IPR013785">
    <property type="entry name" value="Aldolase_TIM"/>
</dbReference>
<dbReference type="OrthoDB" id="10254903at2759"/>
<organism evidence="1 2">
    <name type="scientific">Porphyridium purpureum</name>
    <name type="common">Red alga</name>
    <name type="synonym">Porphyridium cruentum</name>
    <dbReference type="NCBI Taxonomy" id="35688"/>
    <lineage>
        <taxon>Eukaryota</taxon>
        <taxon>Rhodophyta</taxon>
        <taxon>Bangiophyceae</taxon>
        <taxon>Porphyridiales</taxon>
        <taxon>Porphyridiaceae</taxon>
        <taxon>Porphyridium</taxon>
    </lineage>
</organism>
<name>A0A5J4YQM0_PORPP</name>
<evidence type="ECO:0000313" key="2">
    <source>
        <dbReference type="Proteomes" id="UP000324585"/>
    </source>
</evidence>
<dbReference type="AlphaFoldDB" id="A0A5J4YQM0"/>
<reference evidence="2" key="1">
    <citation type="journal article" date="2019" name="Nat. Commun.">
        <title>Expansion of phycobilisome linker gene families in mesophilic red algae.</title>
        <authorList>
            <person name="Lee J."/>
            <person name="Kim D."/>
            <person name="Bhattacharya D."/>
            <person name="Yoon H.S."/>
        </authorList>
    </citation>
    <scope>NUCLEOTIDE SEQUENCE [LARGE SCALE GENOMIC DNA]</scope>
    <source>
        <strain evidence="2">CCMP 1328</strain>
    </source>
</reference>
<dbReference type="Proteomes" id="UP000324585">
    <property type="component" value="Unassembled WGS sequence"/>
</dbReference>
<comment type="caution">
    <text evidence="1">The sequence shown here is derived from an EMBL/GenBank/DDBJ whole genome shotgun (WGS) entry which is preliminary data.</text>
</comment>
<proteinExistence type="predicted"/>
<accession>A0A5J4YQM0</accession>
<protein>
    <submittedName>
        <fullName evidence="1">Imidazole glycerol phosphate synthase hisHF</fullName>
    </submittedName>
</protein>